<dbReference type="Proteomes" id="UP000613266">
    <property type="component" value="Unassembled WGS sequence"/>
</dbReference>
<dbReference type="PANTHER" id="PTHR43289">
    <property type="entry name" value="MITOGEN-ACTIVATED PROTEIN KINASE KINASE KINASE 20-RELATED"/>
    <property type="match status" value="1"/>
</dbReference>
<dbReference type="SUPFAM" id="SSF56112">
    <property type="entry name" value="Protein kinase-like (PK-like)"/>
    <property type="match status" value="1"/>
</dbReference>
<feature type="region of interest" description="Disordered" evidence="11">
    <location>
        <begin position="1"/>
        <end position="41"/>
    </location>
</feature>
<dbReference type="Pfam" id="PF00672">
    <property type="entry name" value="HAMP"/>
    <property type="match status" value="1"/>
</dbReference>
<accession>A0A931J3W5</accession>
<sequence length="797" mass="87049">MPESPRAAPPPLDPDATVLRPAAPPPLTDTQATERLSRPVFDDDATLIRPAKPNQPLPPLPAQPQLPLALPPGYRLHEYRIDALLGQGGFGITYLATDVNLNAKVAIKEYLPAQFAQRAQDSTVRPRATAWLPTLLEGLEQFLVEARTLATFRHPNIVRVARFFEANRTAYMVLDYERGQTLHQWWREAGKAPRSRLLPGRGHSERAPLEEAELLLLLAPLLDGLDLVHRSGVLHRDIKPDNLCVREEDGSLVLLDFGAARPARGMEVPDAPQVLTPGYAPIEQYSGLSQGPWTDLYALAATLYWMVTGKRPLEAPLRQAKPDAHQSAEQLGAERWSREFLRAIDWGLQLKPEDRPQSVAAFRQALFAAHSGSLGLQEALAAGTAAPAARAGWQGPRRWSPAAWPFAWKMGAALVLAALLPMSLSGLYNYRQSVAALAAAEQRSLEQLASATAGRLAQLLQDSRRVAAFLAEDAEVQALLEAPPLEQPPDARALLLRRLASLVATNPDLHLITLMDGKGEALVSTAPEVVGGNYGFRDYYRQAMAGQAATTSIIIGAVAGRAGAYLAQPVRSRAGPVVGAVVLRLRAETIGSLVDAARTPSREPFLVDGDGVLIHHRDLALRFRSLAPLSAEQQAAIKADQRFRRDRVADLAMPDLARALVGARREGHASYTSTVSKTEEVAGFAPVEGHDWVVGVTETHDSFEAPLRRVFHQVLLGLAAVGLLSVLVALAFARSIVRPIRRLTEAAEALKRGDYDAAQVRVTRSDEIGLLGRTFNVMIDVLRQRERERVLRNSERR</sequence>
<evidence type="ECO:0000256" key="7">
    <source>
        <dbReference type="ARBA" id="ARBA00022840"/>
    </source>
</evidence>
<dbReference type="GO" id="GO:0005524">
    <property type="term" value="F:ATP binding"/>
    <property type="evidence" value="ECO:0007669"/>
    <property type="project" value="UniProtKB-UniRule"/>
</dbReference>
<name>A0A931J3W5_9BURK</name>
<keyword evidence="8 12" id="KW-1133">Transmembrane helix</keyword>
<evidence type="ECO:0000256" key="12">
    <source>
        <dbReference type="SAM" id="Phobius"/>
    </source>
</evidence>
<evidence type="ECO:0000256" key="8">
    <source>
        <dbReference type="ARBA" id="ARBA00022989"/>
    </source>
</evidence>
<organism evidence="15 16">
    <name type="scientific">Inhella proteolytica</name>
    <dbReference type="NCBI Taxonomy" id="2795029"/>
    <lineage>
        <taxon>Bacteria</taxon>
        <taxon>Pseudomonadati</taxon>
        <taxon>Pseudomonadota</taxon>
        <taxon>Betaproteobacteria</taxon>
        <taxon>Burkholderiales</taxon>
        <taxon>Sphaerotilaceae</taxon>
        <taxon>Inhella</taxon>
    </lineage>
</organism>
<dbReference type="InterPro" id="IPR017441">
    <property type="entry name" value="Protein_kinase_ATP_BS"/>
</dbReference>
<feature type="binding site" evidence="10">
    <location>
        <position position="108"/>
    </location>
    <ligand>
        <name>ATP</name>
        <dbReference type="ChEBI" id="CHEBI:30616"/>
    </ligand>
</feature>
<keyword evidence="16" id="KW-1185">Reference proteome</keyword>
<evidence type="ECO:0000313" key="16">
    <source>
        <dbReference type="Proteomes" id="UP000613266"/>
    </source>
</evidence>
<dbReference type="GO" id="GO:0005886">
    <property type="term" value="C:plasma membrane"/>
    <property type="evidence" value="ECO:0007669"/>
    <property type="project" value="UniProtKB-SubCell"/>
</dbReference>
<dbReference type="PROSITE" id="PS00108">
    <property type="entry name" value="PROTEIN_KINASE_ST"/>
    <property type="match status" value="1"/>
</dbReference>
<keyword evidence="3" id="KW-0808">Transferase</keyword>
<dbReference type="InterPro" id="IPR011009">
    <property type="entry name" value="Kinase-like_dom_sf"/>
</dbReference>
<evidence type="ECO:0000256" key="3">
    <source>
        <dbReference type="ARBA" id="ARBA00022679"/>
    </source>
</evidence>
<dbReference type="SUPFAM" id="SSF103190">
    <property type="entry name" value="Sensory domain-like"/>
    <property type="match status" value="1"/>
</dbReference>
<keyword evidence="6" id="KW-0418">Kinase</keyword>
<feature type="domain" description="HAMP" evidence="14">
    <location>
        <begin position="734"/>
        <end position="787"/>
    </location>
</feature>
<dbReference type="Gene3D" id="6.10.340.10">
    <property type="match status" value="1"/>
</dbReference>
<dbReference type="SMART" id="SM00304">
    <property type="entry name" value="HAMP"/>
    <property type="match status" value="1"/>
</dbReference>
<dbReference type="RefSeq" id="WP_198110037.1">
    <property type="nucleotide sequence ID" value="NZ_JAEDAK010000003.1"/>
</dbReference>
<dbReference type="SMART" id="SM00220">
    <property type="entry name" value="S_TKc"/>
    <property type="match status" value="1"/>
</dbReference>
<keyword evidence="2" id="KW-1003">Cell membrane</keyword>
<dbReference type="Gene3D" id="3.30.200.20">
    <property type="entry name" value="Phosphorylase Kinase, domain 1"/>
    <property type="match status" value="1"/>
</dbReference>
<evidence type="ECO:0000256" key="10">
    <source>
        <dbReference type="PROSITE-ProRule" id="PRU10141"/>
    </source>
</evidence>
<dbReference type="PROSITE" id="PS00107">
    <property type="entry name" value="PROTEIN_KINASE_ATP"/>
    <property type="match status" value="1"/>
</dbReference>
<evidence type="ECO:0000256" key="4">
    <source>
        <dbReference type="ARBA" id="ARBA00022692"/>
    </source>
</evidence>
<dbReference type="GO" id="GO:0004674">
    <property type="term" value="F:protein serine/threonine kinase activity"/>
    <property type="evidence" value="ECO:0007669"/>
    <property type="project" value="TreeGrafter"/>
</dbReference>
<evidence type="ECO:0000256" key="6">
    <source>
        <dbReference type="ARBA" id="ARBA00022777"/>
    </source>
</evidence>
<evidence type="ECO:0000259" key="14">
    <source>
        <dbReference type="PROSITE" id="PS50885"/>
    </source>
</evidence>
<dbReference type="CDD" id="cd14014">
    <property type="entry name" value="STKc_PknB_like"/>
    <property type="match status" value="1"/>
</dbReference>
<keyword evidence="7 10" id="KW-0067">ATP-binding</keyword>
<comment type="caution">
    <text evidence="15">The sequence shown here is derived from an EMBL/GenBank/DDBJ whole genome shotgun (WGS) entry which is preliminary data.</text>
</comment>
<dbReference type="InterPro" id="IPR008271">
    <property type="entry name" value="Ser/Thr_kinase_AS"/>
</dbReference>
<dbReference type="EMBL" id="JAEDAK010000003">
    <property type="protein sequence ID" value="MBH9576417.1"/>
    <property type="molecule type" value="Genomic_DNA"/>
</dbReference>
<evidence type="ECO:0000256" key="5">
    <source>
        <dbReference type="ARBA" id="ARBA00022741"/>
    </source>
</evidence>
<dbReference type="InterPro" id="IPR033479">
    <property type="entry name" value="dCache_1"/>
</dbReference>
<feature type="domain" description="Protein kinase" evidence="13">
    <location>
        <begin position="79"/>
        <end position="367"/>
    </location>
</feature>
<evidence type="ECO:0000256" key="2">
    <source>
        <dbReference type="ARBA" id="ARBA00022475"/>
    </source>
</evidence>
<keyword evidence="4 12" id="KW-0812">Transmembrane</keyword>
<comment type="subcellular location">
    <subcellularLocation>
        <location evidence="1">Cell membrane</location>
        <topology evidence="1">Multi-pass membrane protein</topology>
    </subcellularLocation>
</comment>
<reference evidence="15" key="1">
    <citation type="submission" date="2020-12" db="EMBL/GenBank/DDBJ databases">
        <title>The genome sequence of Inhella sp. 1Y17.</title>
        <authorList>
            <person name="Liu Y."/>
        </authorList>
    </citation>
    <scope>NUCLEOTIDE SEQUENCE</scope>
    <source>
        <strain evidence="15">1Y17</strain>
    </source>
</reference>
<protein>
    <submittedName>
        <fullName evidence="15">HAMP domain-containing protein</fullName>
    </submittedName>
</protein>
<dbReference type="SUPFAM" id="SSF158472">
    <property type="entry name" value="HAMP domain-like"/>
    <property type="match status" value="1"/>
</dbReference>
<dbReference type="PROSITE" id="PS50885">
    <property type="entry name" value="HAMP"/>
    <property type="match status" value="1"/>
</dbReference>
<evidence type="ECO:0000256" key="11">
    <source>
        <dbReference type="SAM" id="MobiDB-lite"/>
    </source>
</evidence>
<dbReference type="AlphaFoldDB" id="A0A931J3W5"/>
<dbReference type="CDD" id="cd06225">
    <property type="entry name" value="HAMP"/>
    <property type="match status" value="1"/>
</dbReference>
<evidence type="ECO:0000259" key="13">
    <source>
        <dbReference type="PROSITE" id="PS50011"/>
    </source>
</evidence>
<evidence type="ECO:0000256" key="1">
    <source>
        <dbReference type="ARBA" id="ARBA00004651"/>
    </source>
</evidence>
<dbReference type="GO" id="GO:0007165">
    <property type="term" value="P:signal transduction"/>
    <property type="evidence" value="ECO:0007669"/>
    <property type="project" value="InterPro"/>
</dbReference>
<keyword evidence="9 12" id="KW-0472">Membrane</keyword>
<dbReference type="PROSITE" id="PS50011">
    <property type="entry name" value="PROTEIN_KINASE_DOM"/>
    <property type="match status" value="1"/>
</dbReference>
<keyword evidence="5 10" id="KW-0547">Nucleotide-binding</keyword>
<feature type="transmembrane region" description="Helical" evidence="12">
    <location>
        <begin position="710"/>
        <end position="733"/>
    </location>
</feature>
<dbReference type="Gene3D" id="1.10.510.10">
    <property type="entry name" value="Transferase(Phosphotransferase) domain 1"/>
    <property type="match status" value="1"/>
</dbReference>
<evidence type="ECO:0000256" key="9">
    <source>
        <dbReference type="ARBA" id="ARBA00023136"/>
    </source>
</evidence>
<dbReference type="Pfam" id="PF00069">
    <property type="entry name" value="Pkinase"/>
    <property type="match status" value="1"/>
</dbReference>
<evidence type="ECO:0000313" key="15">
    <source>
        <dbReference type="EMBL" id="MBH9576417.1"/>
    </source>
</evidence>
<dbReference type="Pfam" id="PF02743">
    <property type="entry name" value="dCache_1"/>
    <property type="match status" value="1"/>
</dbReference>
<dbReference type="Gene3D" id="3.30.450.20">
    <property type="entry name" value="PAS domain"/>
    <property type="match status" value="2"/>
</dbReference>
<proteinExistence type="predicted"/>
<dbReference type="PANTHER" id="PTHR43289:SF34">
    <property type="entry name" value="SERINE_THREONINE-PROTEIN KINASE YBDM-RELATED"/>
    <property type="match status" value="1"/>
</dbReference>
<dbReference type="InterPro" id="IPR003660">
    <property type="entry name" value="HAMP_dom"/>
</dbReference>
<dbReference type="InterPro" id="IPR029151">
    <property type="entry name" value="Sensor-like_sf"/>
</dbReference>
<gene>
    <name evidence="15" type="ORF">I7X39_05805</name>
</gene>
<dbReference type="InterPro" id="IPR000719">
    <property type="entry name" value="Prot_kinase_dom"/>
</dbReference>